<reference evidence="5" key="1">
    <citation type="submission" date="2020-10" db="EMBL/GenBank/DDBJ databases">
        <authorList>
            <person name="Gilroy R."/>
        </authorList>
    </citation>
    <scope>NUCLEOTIDE SEQUENCE</scope>
    <source>
        <strain evidence="5">13361</strain>
    </source>
</reference>
<dbReference type="GO" id="GO:0003700">
    <property type="term" value="F:DNA-binding transcription factor activity"/>
    <property type="evidence" value="ECO:0007669"/>
    <property type="project" value="TreeGrafter"/>
</dbReference>
<dbReference type="EMBL" id="DVFK01000074">
    <property type="protein sequence ID" value="HIQ67886.1"/>
    <property type="molecule type" value="Genomic_DNA"/>
</dbReference>
<sequence>MDFQSYFPMWNQLTREQQDQLSGSAFQRSVPKGTVLHNGSADCTGLFLLVTGQLRAYMLSPEGREITLYRLFPMDICLFSASCIMRSIQFEVIIEAEKDTSMWVIPSEVYKQVMTQSAPLANYTNEIMASRFSEVMWLIEQILWKSLDKRLAGFLLEEAALEDTPSLKITHEHIANHLGSAREVVTRMLRYFQSENLVHLTRGTVEIVDSQGLSRIAQE</sequence>
<dbReference type="Gene3D" id="1.10.10.10">
    <property type="entry name" value="Winged helix-like DNA-binding domain superfamily/Winged helix DNA-binding domain"/>
    <property type="match status" value="1"/>
</dbReference>
<dbReference type="InterPro" id="IPR036390">
    <property type="entry name" value="WH_DNA-bd_sf"/>
</dbReference>
<gene>
    <name evidence="5" type="ORF">IAB74_05210</name>
</gene>
<evidence type="ECO:0000313" key="6">
    <source>
        <dbReference type="Proteomes" id="UP000886796"/>
    </source>
</evidence>
<evidence type="ECO:0000256" key="1">
    <source>
        <dbReference type="ARBA" id="ARBA00023015"/>
    </source>
</evidence>
<feature type="domain" description="HTH crp-type" evidence="4">
    <location>
        <begin position="145"/>
        <end position="211"/>
    </location>
</feature>
<dbReference type="InterPro" id="IPR036388">
    <property type="entry name" value="WH-like_DNA-bd_sf"/>
</dbReference>
<organism evidence="5 6">
    <name type="scientific">Candidatus Faecousia excrementigallinarum</name>
    <dbReference type="NCBI Taxonomy" id="2840806"/>
    <lineage>
        <taxon>Bacteria</taxon>
        <taxon>Bacillati</taxon>
        <taxon>Bacillota</taxon>
        <taxon>Clostridia</taxon>
        <taxon>Eubacteriales</taxon>
        <taxon>Oscillospiraceae</taxon>
        <taxon>Faecousia</taxon>
    </lineage>
</organism>
<dbReference type="CDD" id="cd00038">
    <property type="entry name" value="CAP_ED"/>
    <property type="match status" value="1"/>
</dbReference>
<dbReference type="SUPFAM" id="SSF51206">
    <property type="entry name" value="cAMP-binding domain-like"/>
    <property type="match status" value="1"/>
</dbReference>
<dbReference type="Gene3D" id="2.60.120.10">
    <property type="entry name" value="Jelly Rolls"/>
    <property type="match status" value="1"/>
</dbReference>
<evidence type="ECO:0000256" key="3">
    <source>
        <dbReference type="ARBA" id="ARBA00023163"/>
    </source>
</evidence>
<keyword evidence="1" id="KW-0805">Transcription regulation</keyword>
<dbReference type="PANTHER" id="PTHR24567">
    <property type="entry name" value="CRP FAMILY TRANSCRIPTIONAL REGULATORY PROTEIN"/>
    <property type="match status" value="1"/>
</dbReference>
<dbReference type="SMART" id="SM00419">
    <property type="entry name" value="HTH_CRP"/>
    <property type="match status" value="1"/>
</dbReference>
<comment type="caution">
    <text evidence="5">The sequence shown here is derived from an EMBL/GenBank/DDBJ whole genome shotgun (WGS) entry which is preliminary data.</text>
</comment>
<keyword evidence="2" id="KW-0238">DNA-binding</keyword>
<evidence type="ECO:0000259" key="4">
    <source>
        <dbReference type="PROSITE" id="PS51063"/>
    </source>
</evidence>
<evidence type="ECO:0000256" key="2">
    <source>
        <dbReference type="ARBA" id="ARBA00023125"/>
    </source>
</evidence>
<accession>A0A9D0Z239</accession>
<dbReference type="SUPFAM" id="SSF46785">
    <property type="entry name" value="Winged helix' DNA-binding domain"/>
    <property type="match status" value="1"/>
</dbReference>
<dbReference type="InterPro" id="IPR050397">
    <property type="entry name" value="Env_Response_Regulators"/>
</dbReference>
<dbReference type="AlphaFoldDB" id="A0A9D0Z239"/>
<reference evidence="5" key="2">
    <citation type="journal article" date="2021" name="PeerJ">
        <title>Extensive microbial diversity within the chicken gut microbiome revealed by metagenomics and culture.</title>
        <authorList>
            <person name="Gilroy R."/>
            <person name="Ravi A."/>
            <person name="Getino M."/>
            <person name="Pursley I."/>
            <person name="Horton D.L."/>
            <person name="Alikhan N.F."/>
            <person name="Baker D."/>
            <person name="Gharbi K."/>
            <person name="Hall N."/>
            <person name="Watson M."/>
            <person name="Adriaenssens E.M."/>
            <person name="Foster-Nyarko E."/>
            <person name="Jarju S."/>
            <person name="Secka A."/>
            <person name="Antonio M."/>
            <person name="Oren A."/>
            <person name="Chaudhuri R.R."/>
            <person name="La Ragione R."/>
            <person name="Hildebrand F."/>
            <person name="Pallen M.J."/>
        </authorList>
    </citation>
    <scope>NUCLEOTIDE SEQUENCE</scope>
    <source>
        <strain evidence="5">13361</strain>
    </source>
</reference>
<evidence type="ECO:0000313" key="5">
    <source>
        <dbReference type="EMBL" id="HIQ67886.1"/>
    </source>
</evidence>
<dbReference type="InterPro" id="IPR014710">
    <property type="entry name" value="RmlC-like_jellyroll"/>
</dbReference>
<dbReference type="InterPro" id="IPR000595">
    <property type="entry name" value="cNMP-bd_dom"/>
</dbReference>
<dbReference type="Pfam" id="PF13545">
    <property type="entry name" value="HTH_Crp_2"/>
    <property type="match status" value="1"/>
</dbReference>
<name>A0A9D0Z239_9FIRM</name>
<dbReference type="InterPro" id="IPR012318">
    <property type="entry name" value="HTH_CRP"/>
</dbReference>
<protein>
    <submittedName>
        <fullName evidence="5">Crp/Fnr family transcriptional regulator</fullName>
    </submittedName>
</protein>
<keyword evidence="3" id="KW-0804">Transcription</keyword>
<dbReference type="GO" id="GO:0005829">
    <property type="term" value="C:cytosol"/>
    <property type="evidence" value="ECO:0007669"/>
    <property type="project" value="TreeGrafter"/>
</dbReference>
<dbReference type="PRINTS" id="PR00034">
    <property type="entry name" value="HTHCRP"/>
</dbReference>
<dbReference type="PANTHER" id="PTHR24567:SF74">
    <property type="entry name" value="HTH-TYPE TRANSCRIPTIONAL REGULATOR ARCR"/>
    <property type="match status" value="1"/>
</dbReference>
<dbReference type="GO" id="GO:0003677">
    <property type="term" value="F:DNA binding"/>
    <property type="evidence" value="ECO:0007669"/>
    <property type="project" value="UniProtKB-KW"/>
</dbReference>
<dbReference type="Pfam" id="PF00027">
    <property type="entry name" value="cNMP_binding"/>
    <property type="match status" value="1"/>
</dbReference>
<dbReference type="Proteomes" id="UP000886796">
    <property type="component" value="Unassembled WGS sequence"/>
</dbReference>
<dbReference type="InterPro" id="IPR018490">
    <property type="entry name" value="cNMP-bd_dom_sf"/>
</dbReference>
<proteinExistence type="predicted"/>
<dbReference type="PROSITE" id="PS51063">
    <property type="entry name" value="HTH_CRP_2"/>
    <property type="match status" value="1"/>
</dbReference>